<dbReference type="AlphaFoldDB" id="A0A1M5D7C1"/>
<gene>
    <name evidence="1" type="ORF">SAMN05443633_105175</name>
</gene>
<accession>A0A1M5D7C1</accession>
<keyword evidence="2" id="KW-1185">Reference proteome</keyword>
<dbReference type="EMBL" id="FQUT01000005">
    <property type="protein sequence ID" value="SHF62777.1"/>
    <property type="molecule type" value="Genomic_DNA"/>
</dbReference>
<organism evidence="1 2">
    <name type="scientific">Chryseobacterium arachidis</name>
    <dbReference type="NCBI Taxonomy" id="1416778"/>
    <lineage>
        <taxon>Bacteria</taxon>
        <taxon>Pseudomonadati</taxon>
        <taxon>Bacteroidota</taxon>
        <taxon>Flavobacteriia</taxon>
        <taxon>Flavobacteriales</taxon>
        <taxon>Weeksellaceae</taxon>
        <taxon>Chryseobacterium group</taxon>
        <taxon>Chryseobacterium</taxon>
    </lineage>
</organism>
<dbReference type="OrthoDB" id="629215at2"/>
<reference evidence="2" key="1">
    <citation type="submission" date="2016-11" db="EMBL/GenBank/DDBJ databases">
        <authorList>
            <person name="Varghese N."/>
            <person name="Submissions S."/>
        </authorList>
    </citation>
    <scope>NUCLEOTIDE SEQUENCE [LARGE SCALE GENOMIC DNA]</scope>
    <source>
        <strain evidence="2">DSM 27619</strain>
    </source>
</reference>
<dbReference type="RefSeq" id="WP_072957675.1">
    <property type="nucleotide sequence ID" value="NZ_FQUT01000005.1"/>
</dbReference>
<sequence length="172" mass="19416">MRINLIIIFLRIGLLHRELERLEAINANEIRKFFNNGKKGKSYQLVIHVDQPGKGGDRDTYEYNGGTDSGHAFVTLNRKNTDGTTDSKTFGFYPYPPSVNPIASEAYGKIKDNSVHEKEVVQMRPISEKKFNDILDFVESNKNNKYDLNTNNCTDFVLNCAAVGGINLPKTK</sequence>
<evidence type="ECO:0000313" key="2">
    <source>
        <dbReference type="Proteomes" id="UP000184518"/>
    </source>
</evidence>
<name>A0A1M5D7C1_9FLAO</name>
<proteinExistence type="predicted"/>
<dbReference type="Proteomes" id="UP000184518">
    <property type="component" value="Unassembled WGS sequence"/>
</dbReference>
<evidence type="ECO:0000313" key="1">
    <source>
        <dbReference type="EMBL" id="SHF62777.1"/>
    </source>
</evidence>
<protein>
    <submittedName>
        <fullName evidence="1">Uncharacterized protein</fullName>
    </submittedName>
</protein>